<protein>
    <submittedName>
        <fullName evidence="2">Uncharacterized protein</fullName>
    </submittedName>
</protein>
<dbReference type="AlphaFoldDB" id="A0A645HVL6"/>
<reference evidence="2" key="1">
    <citation type="submission" date="2019-08" db="EMBL/GenBank/DDBJ databases">
        <authorList>
            <person name="Kucharzyk K."/>
            <person name="Murdoch R.W."/>
            <person name="Higgins S."/>
            <person name="Loffler F."/>
        </authorList>
    </citation>
    <scope>NUCLEOTIDE SEQUENCE</scope>
</reference>
<proteinExistence type="predicted"/>
<dbReference type="EMBL" id="VSSQ01100473">
    <property type="protein sequence ID" value="MPN42616.1"/>
    <property type="molecule type" value="Genomic_DNA"/>
</dbReference>
<feature type="region of interest" description="Disordered" evidence="1">
    <location>
        <begin position="82"/>
        <end position="110"/>
    </location>
</feature>
<organism evidence="2">
    <name type="scientific">bioreactor metagenome</name>
    <dbReference type="NCBI Taxonomy" id="1076179"/>
    <lineage>
        <taxon>unclassified sequences</taxon>
        <taxon>metagenomes</taxon>
        <taxon>ecological metagenomes</taxon>
    </lineage>
</organism>
<name>A0A645HVL6_9ZZZZ</name>
<accession>A0A645HVL6</accession>
<sequence length="110" mass="12075">MNLVEIDHHAARTEQRIEFFDNLLDVGGGGSSAVELIQPLSGCFGGDVCHRGLAGSGRAEKNHIADFLLLDHTREHAARSDDMALPNHFGQSSRPHPFGERGKRAFHEFS</sequence>
<feature type="compositionally biased region" description="Basic and acidic residues" evidence="1">
    <location>
        <begin position="97"/>
        <end position="110"/>
    </location>
</feature>
<gene>
    <name evidence="2" type="ORF">SDC9_190173</name>
</gene>
<evidence type="ECO:0000256" key="1">
    <source>
        <dbReference type="SAM" id="MobiDB-lite"/>
    </source>
</evidence>
<comment type="caution">
    <text evidence="2">The sequence shown here is derived from an EMBL/GenBank/DDBJ whole genome shotgun (WGS) entry which is preliminary data.</text>
</comment>
<evidence type="ECO:0000313" key="2">
    <source>
        <dbReference type="EMBL" id="MPN42616.1"/>
    </source>
</evidence>